<gene>
    <name evidence="2" type="ORF">MGWOODY_Clf966</name>
</gene>
<keyword evidence="2" id="KW-0223">Dioxygenase</keyword>
<dbReference type="AlphaFoldDB" id="A0A160VAA0"/>
<dbReference type="InterPro" id="IPR014710">
    <property type="entry name" value="RmlC-like_jellyroll"/>
</dbReference>
<dbReference type="EC" id="1.13.11.20" evidence="2"/>
<organism evidence="2">
    <name type="scientific">hydrothermal vent metagenome</name>
    <dbReference type="NCBI Taxonomy" id="652676"/>
    <lineage>
        <taxon>unclassified sequences</taxon>
        <taxon>metagenomes</taxon>
        <taxon>ecological metagenomes</taxon>
    </lineage>
</organism>
<dbReference type="CDD" id="cd10548">
    <property type="entry name" value="cupin_CDO"/>
    <property type="match status" value="1"/>
</dbReference>
<dbReference type="InterPro" id="IPR011051">
    <property type="entry name" value="RmlC_Cupin_sf"/>
</dbReference>
<dbReference type="SUPFAM" id="SSF51182">
    <property type="entry name" value="RmlC-like cupins"/>
    <property type="match status" value="1"/>
</dbReference>
<evidence type="ECO:0000313" key="2">
    <source>
        <dbReference type="EMBL" id="CUV03032.1"/>
    </source>
</evidence>
<dbReference type="Gene3D" id="2.60.120.10">
    <property type="entry name" value="Jelly Rolls"/>
    <property type="match status" value="1"/>
</dbReference>
<dbReference type="GO" id="GO:0005506">
    <property type="term" value="F:iron ion binding"/>
    <property type="evidence" value="ECO:0007669"/>
    <property type="project" value="InterPro"/>
</dbReference>
<reference evidence="2" key="1">
    <citation type="submission" date="2015-10" db="EMBL/GenBank/DDBJ databases">
        <authorList>
            <person name="Gilbert D.G."/>
        </authorList>
    </citation>
    <scope>NUCLEOTIDE SEQUENCE</scope>
</reference>
<accession>A0A160VAA0</accession>
<comment type="similarity">
    <text evidence="1">Belongs to the cysteine dioxygenase family.</text>
</comment>
<evidence type="ECO:0000256" key="1">
    <source>
        <dbReference type="ARBA" id="ARBA00006622"/>
    </source>
</evidence>
<dbReference type="InterPro" id="IPR010300">
    <property type="entry name" value="CDO_1"/>
</dbReference>
<name>A0A160VAA0_9ZZZZ</name>
<sequence length="194" mass="22035">MATVKYSLEEFTQDMESLLKSQPGDQQIFDKGSAWLERLVSTPDSIPLEFRLPLGAGPRPNHASRMLYQGKSGLQVTAVVWGAGDHLGPHDHRTWGMIGILENSITETRYRRVDDHDVDGYAKLEKDRAATFKPGEITLLVPDEDEIHQMDNHTDRPTVEVHVYGNDLRSLDRNSFDPETGKITTFRTKKWDNC</sequence>
<proteinExistence type="inferred from homology"/>
<keyword evidence="2" id="KW-0560">Oxidoreductase</keyword>
<dbReference type="EMBL" id="FAXA01000346">
    <property type="protein sequence ID" value="CUV03032.1"/>
    <property type="molecule type" value="Genomic_DNA"/>
</dbReference>
<dbReference type="Pfam" id="PF05995">
    <property type="entry name" value="CDO_I"/>
    <property type="match status" value="1"/>
</dbReference>
<dbReference type="GO" id="GO:0017172">
    <property type="term" value="F:cysteine dioxygenase activity"/>
    <property type="evidence" value="ECO:0007669"/>
    <property type="project" value="UniProtKB-EC"/>
</dbReference>
<protein>
    <submittedName>
        <fullName evidence="2">Cysteine dioxygenase</fullName>
        <ecNumber evidence="2">1.13.11.20</ecNumber>
    </submittedName>
</protein>